<accession>A0A831RWK8</accession>
<evidence type="ECO:0000313" key="9">
    <source>
        <dbReference type="EMBL" id="HEC07036.1"/>
    </source>
</evidence>
<dbReference type="InterPro" id="IPR036909">
    <property type="entry name" value="Cyt_c-like_dom_sf"/>
</dbReference>
<evidence type="ECO:0000259" key="8">
    <source>
        <dbReference type="PROSITE" id="PS51007"/>
    </source>
</evidence>
<comment type="caution">
    <text evidence="9">The sequence shown here is derived from an EMBL/GenBank/DDBJ whole genome shotgun (WGS) entry which is preliminary data.</text>
</comment>
<evidence type="ECO:0000256" key="3">
    <source>
        <dbReference type="ARBA" id="ARBA00022723"/>
    </source>
</evidence>
<dbReference type="Gene3D" id="1.10.760.10">
    <property type="entry name" value="Cytochrome c-like domain"/>
    <property type="match status" value="1"/>
</dbReference>
<dbReference type="PANTHER" id="PTHR33751">
    <property type="entry name" value="CBB3-TYPE CYTOCHROME C OXIDASE SUBUNIT FIXP"/>
    <property type="match status" value="1"/>
</dbReference>
<dbReference type="SUPFAM" id="SSF46626">
    <property type="entry name" value="Cytochrome c"/>
    <property type="match status" value="1"/>
</dbReference>
<evidence type="ECO:0000256" key="1">
    <source>
        <dbReference type="ARBA" id="ARBA00022448"/>
    </source>
</evidence>
<dbReference type="PANTHER" id="PTHR33751:SF9">
    <property type="entry name" value="CYTOCHROME C4"/>
    <property type="match status" value="1"/>
</dbReference>
<dbReference type="GO" id="GO:0046872">
    <property type="term" value="F:metal ion binding"/>
    <property type="evidence" value="ECO:0007669"/>
    <property type="project" value="UniProtKB-KW"/>
</dbReference>
<keyword evidence="1" id="KW-0813">Transport</keyword>
<feature type="domain" description="Cytochrome c" evidence="8">
    <location>
        <begin position="24"/>
        <end position="112"/>
    </location>
</feature>
<feature type="signal peptide" evidence="7">
    <location>
        <begin position="1"/>
        <end position="26"/>
    </location>
</feature>
<name>A0A831RWK8_9GAMM</name>
<protein>
    <submittedName>
        <fullName evidence="9">C-type cytochrome</fullName>
    </submittedName>
</protein>
<evidence type="ECO:0000256" key="7">
    <source>
        <dbReference type="SAM" id="SignalP"/>
    </source>
</evidence>
<organism evidence="9">
    <name type="scientific">Thiolapillus brandeum</name>
    <dbReference type="NCBI Taxonomy" id="1076588"/>
    <lineage>
        <taxon>Bacteria</taxon>
        <taxon>Pseudomonadati</taxon>
        <taxon>Pseudomonadota</taxon>
        <taxon>Gammaproteobacteria</taxon>
        <taxon>Chromatiales</taxon>
        <taxon>Sedimenticolaceae</taxon>
        <taxon>Thiolapillus</taxon>
    </lineage>
</organism>
<reference evidence="9" key="1">
    <citation type="journal article" date="2020" name="mSystems">
        <title>Genome- and Community-Level Interaction Insights into Carbon Utilization and Element Cycling Functions of Hydrothermarchaeota in Hydrothermal Sediment.</title>
        <authorList>
            <person name="Zhou Z."/>
            <person name="Liu Y."/>
            <person name="Xu W."/>
            <person name="Pan J."/>
            <person name="Luo Z.H."/>
            <person name="Li M."/>
        </authorList>
    </citation>
    <scope>NUCLEOTIDE SEQUENCE [LARGE SCALE GENOMIC DNA]</scope>
    <source>
        <strain evidence="9">HyVt-458</strain>
    </source>
</reference>
<keyword evidence="7" id="KW-0732">Signal</keyword>
<keyword evidence="5 6" id="KW-0408">Iron</keyword>
<dbReference type="AlphaFoldDB" id="A0A831RWK8"/>
<dbReference type="PROSITE" id="PS51007">
    <property type="entry name" value="CYTC"/>
    <property type="match status" value="1"/>
</dbReference>
<gene>
    <name evidence="9" type="ORF">ENJ12_09300</name>
</gene>
<sequence>MKKQFIVAAAVSAVLVITAFGSTASAASGKRLFMTCTACHGKDGKTPIMPTYPKIAGQNKAYVLQQIKDIMSGKRANGQSIAMKGVLVTPTGEPRFSDEDLDVLADYVSKLAP</sequence>
<dbReference type="InterPro" id="IPR009056">
    <property type="entry name" value="Cyt_c-like_dom"/>
</dbReference>
<keyword evidence="4" id="KW-0249">Electron transport</keyword>
<evidence type="ECO:0000256" key="6">
    <source>
        <dbReference type="PROSITE-ProRule" id="PRU00433"/>
    </source>
</evidence>
<evidence type="ECO:0000256" key="2">
    <source>
        <dbReference type="ARBA" id="ARBA00022617"/>
    </source>
</evidence>
<dbReference type="GO" id="GO:0009055">
    <property type="term" value="F:electron transfer activity"/>
    <property type="evidence" value="ECO:0007669"/>
    <property type="project" value="InterPro"/>
</dbReference>
<keyword evidence="3 6" id="KW-0479">Metal-binding</keyword>
<evidence type="ECO:0000256" key="4">
    <source>
        <dbReference type="ARBA" id="ARBA00022982"/>
    </source>
</evidence>
<dbReference type="EMBL" id="DRLF01000323">
    <property type="protein sequence ID" value="HEC07036.1"/>
    <property type="molecule type" value="Genomic_DNA"/>
</dbReference>
<evidence type="ECO:0000256" key="5">
    <source>
        <dbReference type="ARBA" id="ARBA00023004"/>
    </source>
</evidence>
<dbReference type="InterPro" id="IPR050597">
    <property type="entry name" value="Cytochrome_c_Oxidase_Subunit"/>
</dbReference>
<dbReference type="GO" id="GO:0020037">
    <property type="term" value="F:heme binding"/>
    <property type="evidence" value="ECO:0007669"/>
    <property type="project" value="InterPro"/>
</dbReference>
<dbReference type="Pfam" id="PF00034">
    <property type="entry name" value="Cytochrom_C"/>
    <property type="match status" value="1"/>
</dbReference>
<proteinExistence type="predicted"/>
<dbReference type="Proteomes" id="UP000886339">
    <property type="component" value="Unassembled WGS sequence"/>
</dbReference>
<feature type="chain" id="PRO_5032832390" evidence="7">
    <location>
        <begin position="27"/>
        <end position="113"/>
    </location>
</feature>
<keyword evidence="2 6" id="KW-0349">Heme</keyword>